<dbReference type="NCBIfam" id="TIGR01549">
    <property type="entry name" value="HAD-SF-IA-v1"/>
    <property type="match status" value="1"/>
</dbReference>
<keyword evidence="2" id="KW-1185">Reference proteome</keyword>
<dbReference type="PANTHER" id="PTHR43434:SF26">
    <property type="entry name" value="PYROPHOSPHATASE PPAX"/>
    <property type="match status" value="1"/>
</dbReference>
<dbReference type="InterPro" id="IPR023198">
    <property type="entry name" value="PGP-like_dom2"/>
</dbReference>
<dbReference type="Gene3D" id="1.10.150.240">
    <property type="entry name" value="Putative phosphatase, domain 2"/>
    <property type="match status" value="1"/>
</dbReference>
<evidence type="ECO:0000313" key="2">
    <source>
        <dbReference type="Proteomes" id="UP001281656"/>
    </source>
</evidence>
<dbReference type="SFLD" id="SFLDG01135">
    <property type="entry name" value="C1.5.6:_HAD__Beta-PGM__Phospha"/>
    <property type="match status" value="1"/>
</dbReference>
<dbReference type="EMBL" id="JARUJP010000014">
    <property type="protein sequence ID" value="MDW8801973.1"/>
    <property type="molecule type" value="Genomic_DNA"/>
</dbReference>
<dbReference type="InterPro" id="IPR041492">
    <property type="entry name" value="HAD_2"/>
</dbReference>
<gene>
    <name evidence="1" type="primary">ppaX</name>
    <name evidence="1" type="ORF">P8V03_12520</name>
</gene>
<dbReference type="Gene3D" id="3.40.50.1000">
    <property type="entry name" value="HAD superfamily/HAD-like"/>
    <property type="match status" value="1"/>
</dbReference>
<dbReference type="PRINTS" id="PR00413">
    <property type="entry name" value="HADHALOGNASE"/>
</dbReference>
<dbReference type="InterPro" id="IPR023214">
    <property type="entry name" value="HAD_sf"/>
</dbReference>
<dbReference type="SFLD" id="SFLDG01129">
    <property type="entry name" value="C1.5:_HAD__Beta-PGM__Phosphata"/>
    <property type="match status" value="1"/>
</dbReference>
<name>A0ABU4JUZ9_9CLOT</name>
<dbReference type="InterPro" id="IPR006439">
    <property type="entry name" value="HAD-SF_hydro_IA"/>
</dbReference>
<reference evidence="1 2" key="1">
    <citation type="submission" date="2023-04" db="EMBL/GenBank/DDBJ databases">
        <title>Clostridium tannerae sp. nov., isolated from the fecal material of an alpaca.</title>
        <authorList>
            <person name="Miller S."/>
            <person name="Hendry M."/>
            <person name="King J."/>
            <person name="Sankaranarayanan K."/>
            <person name="Lawson P.A."/>
        </authorList>
    </citation>
    <scope>NUCLEOTIDE SEQUENCE [LARGE SCALE GENOMIC DNA]</scope>
    <source>
        <strain evidence="1 2">A1-XYC3</strain>
    </source>
</reference>
<evidence type="ECO:0000313" key="1">
    <source>
        <dbReference type="EMBL" id="MDW8801973.1"/>
    </source>
</evidence>
<dbReference type="Proteomes" id="UP001281656">
    <property type="component" value="Unassembled WGS sequence"/>
</dbReference>
<dbReference type="Pfam" id="PF13419">
    <property type="entry name" value="HAD_2"/>
    <property type="match status" value="1"/>
</dbReference>
<accession>A0ABU4JUZ9</accession>
<keyword evidence="1" id="KW-0378">Hydrolase</keyword>
<dbReference type="NCBIfam" id="TIGR01509">
    <property type="entry name" value="HAD-SF-IA-v3"/>
    <property type="match status" value="1"/>
</dbReference>
<sequence length="217" mass="24593">MIKAILFDLDGTLINTNELIIESFQYTFKKHLNREVSREEIVRTFGEPLRGTMANYDEKSADLLVAIYREYNEKKHDELAYIFEGVKEGLLNLREMGVKLAIVTSKRRALAERGLKLINVFDYMDVIVTPEDTLKHKPLGDPAEKACEILKIRPDEAIMVGDSHNDILCGRNAGCSTAIVKYTALSMKELMEHKPDYVIDSIEDLVGICNSINKKAI</sequence>
<dbReference type="SFLD" id="SFLDS00003">
    <property type="entry name" value="Haloacid_Dehalogenase"/>
    <property type="match status" value="1"/>
</dbReference>
<dbReference type="InterPro" id="IPR050155">
    <property type="entry name" value="HAD-like_hydrolase_sf"/>
</dbReference>
<dbReference type="GO" id="GO:0004427">
    <property type="term" value="F:inorganic diphosphate phosphatase activity"/>
    <property type="evidence" value="ECO:0007669"/>
    <property type="project" value="UniProtKB-EC"/>
</dbReference>
<organism evidence="1 2">
    <name type="scientific">Clostridium tanneri</name>
    <dbReference type="NCBI Taxonomy" id="3037988"/>
    <lineage>
        <taxon>Bacteria</taxon>
        <taxon>Bacillati</taxon>
        <taxon>Bacillota</taxon>
        <taxon>Clostridia</taxon>
        <taxon>Eubacteriales</taxon>
        <taxon>Clostridiaceae</taxon>
        <taxon>Clostridium</taxon>
    </lineage>
</organism>
<dbReference type="NCBIfam" id="NF009804">
    <property type="entry name" value="PRK13288.1"/>
    <property type="match status" value="1"/>
</dbReference>
<dbReference type="RefSeq" id="WP_318798354.1">
    <property type="nucleotide sequence ID" value="NZ_JARUJP010000014.1"/>
</dbReference>
<dbReference type="EC" id="3.6.1.1" evidence="1"/>
<comment type="caution">
    <text evidence="1">The sequence shown here is derived from an EMBL/GenBank/DDBJ whole genome shotgun (WGS) entry which is preliminary data.</text>
</comment>
<dbReference type="PANTHER" id="PTHR43434">
    <property type="entry name" value="PHOSPHOGLYCOLATE PHOSPHATASE"/>
    <property type="match status" value="1"/>
</dbReference>
<dbReference type="SUPFAM" id="SSF56784">
    <property type="entry name" value="HAD-like"/>
    <property type="match status" value="1"/>
</dbReference>
<protein>
    <submittedName>
        <fullName evidence="1">Pyrophosphatase PpaX</fullName>
        <ecNumber evidence="1">3.6.1.1</ecNumber>
    </submittedName>
</protein>
<dbReference type="InterPro" id="IPR036412">
    <property type="entry name" value="HAD-like_sf"/>
</dbReference>
<proteinExistence type="predicted"/>